<gene>
    <name evidence="1" type="ORF">FD31_GL000799</name>
</gene>
<dbReference type="Proteomes" id="UP000051302">
    <property type="component" value="Unassembled WGS sequence"/>
</dbReference>
<evidence type="ECO:0000313" key="2">
    <source>
        <dbReference type="Proteomes" id="UP000051302"/>
    </source>
</evidence>
<evidence type="ECO:0000313" key="1">
    <source>
        <dbReference type="EMBL" id="KRM15904.1"/>
    </source>
</evidence>
<dbReference type="RefSeq" id="WP_057892367.1">
    <property type="nucleotide sequence ID" value="NZ_AZFV01000018.1"/>
</dbReference>
<keyword evidence="2" id="KW-1185">Reference proteome</keyword>
<protein>
    <submittedName>
        <fullName evidence="1">Uncharacterized protein</fullName>
    </submittedName>
</protein>
<dbReference type="AlphaFoldDB" id="A0A0R1WDA1"/>
<reference evidence="1 2" key="1">
    <citation type="journal article" date="2015" name="Genome Announc.">
        <title>Expanding the biotechnology potential of lactobacilli through comparative genomics of 213 strains and associated genera.</title>
        <authorList>
            <person name="Sun Z."/>
            <person name="Harris H.M."/>
            <person name="McCann A."/>
            <person name="Guo C."/>
            <person name="Argimon S."/>
            <person name="Zhang W."/>
            <person name="Yang X."/>
            <person name="Jeffery I.B."/>
            <person name="Cooney J.C."/>
            <person name="Kagawa T.F."/>
            <person name="Liu W."/>
            <person name="Song Y."/>
            <person name="Salvetti E."/>
            <person name="Wrobel A."/>
            <person name="Rasinkangas P."/>
            <person name="Parkhill J."/>
            <person name="Rea M.C."/>
            <person name="O'Sullivan O."/>
            <person name="Ritari J."/>
            <person name="Douillard F.P."/>
            <person name="Paul Ross R."/>
            <person name="Yang R."/>
            <person name="Briner A.E."/>
            <person name="Felis G.E."/>
            <person name="de Vos W.M."/>
            <person name="Barrangou R."/>
            <person name="Klaenhammer T.R."/>
            <person name="Caufield P.W."/>
            <person name="Cui Y."/>
            <person name="Zhang H."/>
            <person name="O'Toole P.W."/>
        </authorList>
    </citation>
    <scope>NUCLEOTIDE SEQUENCE [LARGE SCALE GENOMIC DNA]</scope>
    <source>
        <strain evidence="1 2">DSM 16982</strain>
    </source>
</reference>
<dbReference type="PATRIC" id="fig|1423774.3.peg.826"/>
<accession>A0A0R1WDA1</accession>
<proteinExistence type="predicted"/>
<sequence>MKIAVTLNDDGTVNHVNDTNEDAAIKQSKYDGWKLVESDPAFLVEQAYIWTVRQSDNKLVHIATGLTPDEENQKSNTELTNLVIAQGTDIEQIKQSITALTNMQLGTDTTK</sequence>
<comment type="caution">
    <text evidence="1">The sequence shown here is derived from an EMBL/GenBank/DDBJ whole genome shotgun (WGS) entry which is preliminary data.</text>
</comment>
<dbReference type="STRING" id="1423774.FD31_GL000799"/>
<organism evidence="1 2">
    <name type="scientific">Companilactobacillus nantensis DSM 16982</name>
    <dbReference type="NCBI Taxonomy" id="1423774"/>
    <lineage>
        <taxon>Bacteria</taxon>
        <taxon>Bacillati</taxon>
        <taxon>Bacillota</taxon>
        <taxon>Bacilli</taxon>
        <taxon>Lactobacillales</taxon>
        <taxon>Lactobacillaceae</taxon>
        <taxon>Companilactobacillus</taxon>
    </lineage>
</organism>
<name>A0A0R1WDA1_9LACO</name>
<dbReference type="EMBL" id="AZFV01000018">
    <property type="protein sequence ID" value="KRM15904.1"/>
    <property type="molecule type" value="Genomic_DNA"/>
</dbReference>